<keyword evidence="2" id="KW-1185">Reference proteome</keyword>
<dbReference type="SUPFAM" id="SSF52540">
    <property type="entry name" value="P-loop containing nucleoside triphosphate hydrolases"/>
    <property type="match status" value="1"/>
</dbReference>
<evidence type="ECO:0000313" key="2">
    <source>
        <dbReference type="Proteomes" id="UP000240663"/>
    </source>
</evidence>
<keyword evidence="1" id="KW-0808">Transferase</keyword>
<evidence type="ECO:0000313" key="1">
    <source>
        <dbReference type="EMBL" id="ATS94015.1"/>
    </source>
</evidence>
<protein>
    <submittedName>
        <fullName evidence="1">Putative deoxynucleoside-5'-monophosphate kinase</fullName>
    </submittedName>
</protein>
<proteinExistence type="predicted"/>
<organism evidence="1 2">
    <name type="scientific">Pectobacterium phage DU_PP_V</name>
    <dbReference type="NCBI Taxonomy" id="2041492"/>
    <lineage>
        <taxon>Viruses</taxon>
        <taxon>Duplodnaviria</taxon>
        <taxon>Heunggongvirae</taxon>
        <taxon>Uroviricota</taxon>
        <taxon>Caudoviricetes</taxon>
        <taxon>Demerecviridae</taxon>
        <taxon>Mccorquodalevirinae</taxon>
        <taxon>Hongcheonvirus</taxon>
        <taxon>Hongcheonvirus DUPPV</taxon>
    </lineage>
</organism>
<keyword evidence="1" id="KW-0418">Kinase</keyword>
<dbReference type="Gene3D" id="3.40.50.300">
    <property type="entry name" value="P-loop containing nucleotide triphosphate hydrolases"/>
    <property type="match status" value="2"/>
</dbReference>
<dbReference type="GO" id="GO:0016301">
    <property type="term" value="F:kinase activity"/>
    <property type="evidence" value="ECO:0007669"/>
    <property type="project" value="UniProtKB-KW"/>
</dbReference>
<gene>
    <name evidence="1" type="ORF">P13BB106kb_p031</name>
</gene>
<name>A0A2D2W6U2_9CAUD</name>
<dbReference type="Proteomes" id="UP000240663">
    <property type="component" value="Segment"/>
</dbReference>
<accession>A0A2D2W6U2</accession>
<dbReference type="InterPro" id="IPR027417">
    <property type="entry name" value="P-loop_NTPase"/>
</dbReference>
<reference evidence="1 2" key="1">
    <citation type="submission" date="2017-09" db="EMBL/GenBank/DDBJ databases">
        <title>Complete genome sequence of bacteriophage (DU_PP_V) infecting Pectobacterium spp.</title>
        <authorList>
            <person name="Park T.-H."/>
        </authorList>
    </citation>
    <scope>NUCLEOTIDE SEQUENCE [LARGE SCALE GENOMIC DNA]</scope>
</reference>
<dbReference type="EMBL" id="MF979564">
    <property type="protein sequence ID" value="ATS94015.1"/>
    <property type="molecule type" value="Genomic_DNA"/>
</dbReference>
<sequence>MNKTVIGLTGKARSGKDTAAALISELLPNVETFSFAEPVYNLTSTLISSPVDYISADAIKDLPNWYTITQDSIRKMHLLYQKYGIDTKEEDFAYVFGEFFQKYLLPLGNYCVFNKDVWEFSMFTSPRIVLQLIGTEFGRMMISETIWTDILKSKVLSSSAETCIITDVRFDNEAELVLSELPNSSVIRISLPNNTTSISESSHKSEGGIRDSLISVDIINRKEGLEPFKKTLADVVFDMKA</sequence>